<sequence length="300" mass="33670">MAPLTEEKTEGLQDVAEGKARSKRRKVDKADTVGASSVSPKKAEGVLTPRKSALKVTKVPSPVPEPEVPESDEDSDAPVQADGSSDEEDVHLHGFSTDEDSSDDDMDGDVDGFDVELLPTIAKDDATVKRKLARAKREPTVDRGVVCLSRIPHGFYEQQMKAYFSQFGEVTRLRLSRNKKTGRSKHYGFIEFDSSSVAKIVAETMDNYLLMGHILSCKLIPKDDVHPELWVGANRKWRAVPMDRVARVKHNKPRTVSEQLTVEKRLVKRQEARKRKLAEQGIKYDFDAVAYKRKPMVQQP</sequence>
<protein>
    <submittedName>
        <fullName evidence="1">RNA-binding domain-containing protein</fullName>
    </submittedName>
</protein>
<keyword evidence="2" id="KW-1185">Reference proteome</keyword>
<name>A0ACB8TG04_9AGAM</name>
<evidence type="ECO:0000313" key="2">
    <source>
        <dbReference type="Proteomes" id="UP000814140"/>
    </source>
</evidence>
<reference evidence="1" key="1">
    <citation type="submission" date="2021-03" db="EMBL/GenBank/DDBJ databases">
        <authorList>
            <consortium name="DOE Joint Genome Institute"/>
            <person name="Ahrendt S."/>
            <person name="Looney B.P."/>
            <person name="Miyauchi S."/>
            <person name="Morin E."/>
            <person name="Drula E."/>
            <person name="Courty P.E."/>
            <person name="Chicoki N."/>
            <person name="Fauchery L."/>
            <person name="Kohler A."/>
            <person name="Kuo A."/>
            <person name="Labutti K."/>
            <person name="Pangilinan J."/>
            <person name="Lipzen A."/>
            <person name="Riley R."/>
            <person name="Andreopoulos W."/>
            <person name="He G."/>
            <person name="Johnson J."/>
            <person name="Barry K.W."/>
            <person name="Grigoriev I.V."/>
            <person name="Nagy L."/>
            <person name="Hibbett D."/>
            <person name="Henrissat B."/>
            <person name="Matheny P.B."/>
            <person name="Labbe J."/>
            <person name="Martin F."/>
        </authorList>
    </citation>
    <scope>NUCLEOTIDE SEQUENCE</scope>
    <source>
        <strain evidence="1">HHB10654</strain>
    </source>
</reference>
<dbReference type="EMBL" id="MU277190">
    <property type="protein sequence ID" value="KAI0067335.1"/>
    <property type="molecule type" value="Genomic_DNA"/>
</dbReference>
<accession>A0ACB8TG04</accession>
<dbReference type="Proteomes" id="UP000814140">
    <property type="component" value="Unassembled WGS sequence"/>
</dbReference>
<reference evidence="1" key="2">
    <citation type="journal article" date="2022" name="New Phytol.">
        <title>Evolutionary transition to the ectomycorrhizal habit in the genomes of a hyperdiverse lineage of mushroom-forming fungi.</title>
        <authorList>
            <person name="Looney B."/>
            <person name="Miyauchi S."/>
            <person name="Morin E."/>
            <person name="Drula E."/>
            <person name="Courty P.E."/>
            <person name="Kohler A."/>
            <person name="Kuo A."/>
            <person name="LaButti K."/>
            <person name="Pangilinan J."/>
            <person name="Lipzen A."/>
            <person name="Riley R."/>
            <person name="Andreopoulos W."/>
            <person name="He G."/>
            <person name="Johnson J."/>
            <person name="Nolan M."/>
            <person name="Tritt A."/>
            <person name="Barry K.W."/>
            <person name="Grigoriev I.V."/>
            <person name="Nagy L.G."/>
            <person name="Hibbett D."/>
            <person name="Henrissat B."/>
            <person name="Matheny P.B."/>
            <person name="Labbe J."/>
            <person name="Martin F.M."/>
        </authorList>
    </citation>
    <scope>NUCLEOTIDE SEQUENCE</scope>
    <source>
        <strain evidence="1">HHB10654</strain>
    </source>
</reference>
<proteinExistence type="predicted"/>
<organism evidence="1 2">
    <name type="scientific">Artomyces pyxidatus</name>
    <dbReference type="NCBI Taxonomy" id="48021"/>
    <lineage>
        <taxon>Eukaryota</taxon>
        <taxon>Fungi</taxon>
        <taxon>Dikarya</taxon>
        <taxon>Basidiomycota</taxon>
        <taxon>Agaricomycotina</taxon>
        <taxon>Agaricomycetes</taxon>
        <taxon>Russulales</taxon>
        <taxon>Auriscalpiaceae</taxon>
        <taxon>Artomyces</taxon>
    </lineage>
</organism>
<evidence type="ECO:0000313" key="1">
    <source>
        <dbReference type="EMBL" id="KAI0067335.1"/>
    </source>
</evidence>
<gene>
    <name evidence="1" type="ORF">BV25DRAFT_1819652</name>
</gene>
<comment type="caution">
    <text evidence="1">The sequence shown here is derived from an EMBL/GenBank/DDBJ whole genome shotgun (WGS) entry which is preliminary data.</text>
</comment>